<sequence length="207" mass="22500">MYQQPDPTVPQRSGALCATHADRPAATICTRCGSYACDLCLRVGSDRQDYCVSCVPLQHQLADPGTRFVALLVDRFSVVLPVMVTAFIGGMVAGVTREEGTSVVFLLMLLGFLGSLGMIGYQLYLLATTSQSLGKRMLGIQVVRTDGSRIDLGRLILLRNLVPVLINSATCGLFDIVDALMIFTSDRRCLHDHIADTQVVTVNKHAR</sequence>
<dbReference type="EMBL" id="CP043494">
    <property type="protein sequence ID" value="WNG50152.1"/>
    <property type="molecule type" value="Genomic_DNA"/>
</dbReference>
<reference evidence="8 9" key="1">
    <citation type="submission" date="2019-08" db="EMBL/GenBank/DDBJ databases">
        <title>Archangium and Cystobacter genomes.</title>
        <authorList>
            <person name="Chen I.-C.K."/>
            <person name="Wielgoss S."/>
        </authorList>
    </citation>
    <scope>NUCLEOTIDE SEQUENCE [LARGE SCALE GENOMIC DNA]</scope>
    <source>
        <strain evidence="8 9">Cbm 6</strain>
    </source>
</reference>
<dbReference type="InterPro" id="IPR010432">
    <property type="entry name" value="RDD"/>
</dbReference>
<evidence type="ECO:0000256" key="2">
    <source>
        <dbReference type="ARBA" id="ARBA00022475"/>
    </source>
</evidence>
<keyword evidence="3 6" id="KW-0812">Transmembrane</keyword>
<gene>
    <name evidence="8" type="ORF">F0U60_43025</name>
</gene>
<organism evidence="8 9">
    <name type="scientific">Archangium minus</name>
    <dbReference type="NCBI Taxonomy" id="83450"/>
    <lineage>
        <taxon>Bacteria</taxon>
        <taxon>Pseudomonadati</taxon>
        <taxon>Myxococcota</taxon>
        <taxon>Myxococcia</taxon>
        <taxon>Myxococcales</taxon>
        <taxon>Cystobacterineae</taxon>
        <taxon>Archangiaceae</taxon>
        <taxon>Archangium</taxon>
    </lineage>
</organism>
<dbReference type="PANTHER" id="PTHR36115">
    <property type="entry name" value="PROLINE-RICH ANTIGEN HOMOLOG-RELATED"/>
    <property type="match status" value="1"/>
</dbReference>
<name>A0ABY9X421_9BACT</name>
<evidence type="ECO:0000256" key="3">
    <source>
        <dbReference type="ARBA" id="ARBA00022692"/>
    </source>
</evidence>
<evidence type="ECO:0000256" key="5">
    <source>
        <dbReference type="ARBA" id="ARBA00023136"/>
    </source>
</evidence>
<evidence type="ECO:0000259" key="7">
    <source>
        <dbReference type="Pfam" id="PF06271"/>
    </source>
</evidence>
<feature type="transmembrane region" description="Helical" evidence="6">
    <location>
        <begin position="76"/>
        <end position="96"/>
    </location>
</feature>
<evidence type="ECO:0000256" key="1">
    <source>
        <dbReference type="ARBA" id="ARBA00004651"/>
    </source>
</evidence>
<dbReference type="PANTHER" id="PTHR36115:SF4">
    <property type="entry name" value="MEMBRANE PROTEIN"/>
    <property type="match status" value="1"/>
</dbReference>
<keyword evidence="2" id="KW-1003">Cell membrane</keyword>
<accession>A0ABY9X421</accession>
<dbReference type="InterPro" id="IPR051791">
    <property type="entry name" value="Pra-immunoreactive"/>
</dbReference>
<comment type="subcellular location">
    <subcellularLocation>
        <location evidence="1">Cell membrane</location>
        <topology evidence="1">Multi-pass membrane protein</topology>
    </subcellularLocation>
</comment>
<evidence type="ECO:0000313" key="8">
    <source>
        <dbReference type="EMBL" id="WNG50152.1"/>
    </source>
</evidence>
<dbReference type="Proteomes" id="UP001611383">
    <property type="component" value="Chromosome"/>
</dbReference>
<feature type="transmembrane region" description="Helical" evidence="6">
    <location>
        <begin position="102"/>
        <end position="127"/>
    </location>
</feature>
<evidence type="ECO:0000256" key="6">
    <source>
        <dbReference type="SAM" id="Phobius"/>
    </source>
</evidence>
<keyword evidence="9" id="KW-1185">Reference proteome</keyword>
<feature type="domain" description="RDD" evidence="7">
    <location>
        <begin position="62"/>
        <end position="195"/>
    </location>
</feature>
<evidence type="ECO:0000256" key="4">
    <source>
        <dbReference type="ARBA" id="ARBA00022989"/>
    </source>
</evidence>
<evidence type="ECO:0000313" key="9">
    <source>
        <dbReference type="Proteomes" id="UP001611383"/>
    </source>
</evidence>
<dbReference type="Pfam" id="PF06271">
    <property type="entry name" value="RDD"/>
    <property type="match status" value="1"/>
</dbReference>
<protein>
    <submittedName>
        <fullName evidence="8">RDD family protein</fullName>
    </submittedName>
</protein>
<proteinExistence type="predicted"/>
<dbReference type="RefSeq" id="WP_395808889.1">
    <property type="nucleotide sequence ID" value="NZ_CP043494.1"/>
</dbReference>
<keyword evidence="5 6" id="KW-0472">Membrane</keyword>
<keyword evidence="4 6" id="KW-1133">Transmembrane helix</keyword>